<protein>
    <recommendedName>
        <fullName evidence="1">PX domain-containing protein</fullName>
    </recommendedName>
</protein>
<dbReference type="RefSeq" id="XP_014159127.1">
    <property type="nucleotide sequence ID" value="XM_014303652.1"/>
</dbReference>
<feature type="domain" description="PX" evidence="1">
    <location>
        <begin position="19"/>
        <end position="151"/>
    </location>
</feature>
<accession>A0A0L0G8L5</accession>
<sequence>MSSEIVHEQSSQLIVVKPISRATVILGVREKSGTTDEHTAYKIVCEKPGGSRYVVLKRFSDFYRLRTAVTKTLGRIDPGIKTIIGHALYAFPKRRYFNNLSDEMDTDTVKAMQRTSGMATNVLPTSRVSQVKLYIALYLTSELSSEDHGRE</sequence>
<dbReference type="SUPFAM" id="SSF64268">
    <property type="entry name" value="PX domain"/>
    <property type="match status" value="1"/>
</dbReference>
<dbReference type="Proteomes" id="UP000054560">
    <property type="component" value="Unassembled WGS sequence"/>
</dbReference>
<evidence type="ECO:0000313" key="2">
    <source>
        <dbReference type="EMBL" id="KNC85226.1"/>
    </source>
</evidence>
<name>A0A0L0G8L5_9EUKA</name>
<dbReference type="CDD" id="cd06093">
    <property type="entry name" value="PX_domain"/>
    <property type="match status" value="1"/>
</dbReference>
<proteinExistence type="predicted"/>
<organism evidence="2 3">
    <name type="scientific">Sphaeroforma arctica JP610</name>
    <dbReference type="NCBI Taxonomy" id="667725"/>
    <lineage>
        <taxon>Eukaryota</taxon>
        <taxon>Ichthyosporea</taxon>
        <taxon>Ichthyophonida</taxon>
        <taxon>Sphaeroforma</taxon>
    </lineage>
</organism>
<reference evidence="2 3" key="1">
    <citation type="submission" date="2011-02" db="EMBL/GenBank/DDBJ databases">
        <title>The Genome Sequence of Sphaeroforma arctica JP610.</title>
        <authorList>
            <consortium name="The Broad Institute Genome Sequencing Platform"/>
            <person name="Russ C."/>
            <person name="Cuomo C."/>
            <person name="Young S.K."/>
            <person name="Zeng Q."/>
            <person name="Gargeya S."/>
            <person name="Alvarado L."/>
            <person name="Berlin A."/>
            <person name="Chapman S.B."/>
            <person name="Chen Z."/>
            <person name="Freedman E."/>
            <person name="Gellesch M."/>
            <person name="Goldberg J."/>
            <person name="Griggs A."/>
            <person name="Gujja S."/>
            <person name="Heilman E."/>
            <person name="Heiman D."/>
            <person name="Howarth C."/>
            <person name="Mehta T."/>
            <person name="Neiman D."/>
            <person name="Pearson M."/>
            <person name="Roberts A."/>
            <person name="Saif S."/>
            <person name="Shea T."/>
            <person name="Shenoy N."/>
            <person name="Sisk P."/>
            <person name="Stolte C."/>
            <person name="Sykes S."/>
            <person name="White J."/>
            <person name="Yandava C."/>
            <person name="Burger G."/>
            <person name="Gray M.W."/>
            <person name="Holland P.W.H."/>
            <person name="King N."/>
            <person name="Lang F.B.F."/>
            <person name="Roger A.J."/>
            <person name="Ruiz-Trillo I."/>
            <person name="Haas B."/>
            <person name="Nusbaum C."/>
            <person name="Birren B."/>
        </authorList>
    </citation>
    <scope>NUCLEOTIDE SEQUENCE [LARGE SCALE GENOMIC DNA]</scope>
    <source>
        <strain evidence="2 3">JP610</strain>
    </source>
</reference>
<dbReference type="InterPro" id="IPR001683">
    <property type="entry name" value="PX_dom"/>
</dbReference>
<dbReference type="EMBL" id="KQ241714">
    <property type="protein sequence ID" value="KNC85225.1"/>
    <property type="molecule type" value="Genomic_DNA"/>
</dbReference>
<evidence type="ECO:0000259" key="1">
    <source>
        <dbReference type="PROSITE" id="PS50195"/>
    </source>
</evidence>
<evidence type="ECO:0000313" key="3">
    <source>
        <dbReference type="Proteomes" id="UP000054560"/>
    </source>
</evidence>
<dbReference type="GeneID" id="25903104"/>
<dbReference type="GO" id="GO:0035091">
    <property type="term" value="F:phosphatidylinositol binding"/>
    <property type="evidence" value="ECO:0007669"/>
    <property type="project" value="InterPro"/>
</dbReference>
<keyword evidence="3" id="KW-1185">Reference proteome</keyword>
<dbReference type="EMBL" id="KQ241714">
    <property type="protein sequence ID" value="KNC85226.1"/>
    <property type="molecule type" value="Genomic_DNA"/>
</dbReference>
<dbReference type="RefSeq" id="XP_014159128.1">
    <property type="nucleotide sequence ID" value="XM_014303653.1"/>
</dbReference>
<dbReference type="Gene3D" id="3.30.1520.10">
    <property type="entry name" value="Phox-like domain"/>
    <property type="match status" value="1"/>
</dbReference>
<dbReference type="InterPro" id="IPR036871">
    <property type="entry name" value="PX_dom_sf"/>
</dbReference>
<dbReference type="AlphaFoldDB" id="A0A0L0G8L5"/>
<dbReference type="PROSITE" id="PS50195">
    <property type="entry name" value="PX"/>
    <property type="match status" value="1"/>
</dbReference>
<gene>
    <name evidence="2" type="ORF">SARC_02600</name>
</gene>